<gene>
    <name evidence="2" type="primary">LOC132710902</name>
</gene>
<dbReference type="Proteomes" id="UP001652622">
    <property type="component" value="Unplaced"/>
</dbReference>
<name>A0ABM3Z7V2_PANGU</name>
<keyword evidence="1" id="KW-1185">Reference proteome</keyword>
<accession>A0ABM3Z7V2</accession>
<organism evidence="1 2">
    <name type="scientific">Pantherophis guttatus</name>
    <name type="common">Corn snake</name>
    <name type="synonym">Elaphe guttata</name>
    <dbReference type="NCBI Taxonomy" id="94885"/>
    <lineage>
        <taxon>Eukaryota</taxon>
        <taxon>Metazoa</taxon>
        <taxon>Chordata</taxon>
        <taxon>Craniata</taxon>
        <taxon>Vertebrata</taxon>
        <taxon>Euteleostomi</taxon>
        <taxon>Lepidosauria</taxon>
        <taxon>Squamata</taxon>
        <taxon>Bifurcata</taxon>
        <taxon>Unidentata</taxon>
        <taxon>Episquamata</taxon>
        <taxon>Toxicofera</taxon>
        <taxon>Serpentes</taxon>
        <taxon>Colubroidea</taxon>
        <taxon>Colubridae</taxon>
        <taxon>Colubrinae</taxon>
        <taxon>Pantherophis</taxon>
    </lineage>
</organism>
<sequence>MVWTWTSITPNPAEPLQRTAKDLGRSFQVFSPEVKMVSVGVGTRSDWVRKSCPGSGQELVTKMDLWSNFPNDWFDAQCIQENICEEVLGEQISGLSSSGHLYPLLQDTLSNMEHFKEDAEDCPFDSWLLFSSHGIPTQSVI</sequence>
<protein>
    <submittedName>
        <fullName evidence="2">Uncharacterized protein LOC132710902</fullName>
    </submittedName>
</protein>
<dbReference type="RefSeq" id="XP_060544446.1">
    <property type="nucleotide sequence ID" value="XM_060688463.1"/>
</dbReference>
<evidence type="ECO:0000313" key="2">
    <source>
        <dbReference type="RefSeq" id="XP_060544446.1"/>
    </source>
</evidence>
<proteinExistence type="predicted"/>
<evidence type="ECO:0000313" key="1">
    <source>
        <dbReference type="Proteomes" id="UP001652622"/>
    </source>
</evidence>
<reference evidence="2" key="1">
    <citation type="submission" date="2025-08" db="UniProtKB">
        <authorList>
            <consortium name="RefSeq"/>
        </authorList>
    </citation>
    <scope>IDENTIFICATION</scope>
    <source>
        <tissue evidence="2">Blood</tissue>
    </source>
</reference>
<dbReference type="GeneID" id="132710902"/>